<feature type="binding site" evidence="9">
    <location>
        <position position="102"/>
    </location>
    <ligand>
        <name>Zn(2+)</name>
        <dbReference type="ChEBI" id="CHEBI:29105"/>
    </ligand>
</feature>
<dbReference type="PANTHER" id="PTHR10173:SF52">
    <property type="entry name" value="METHIONINE-R-SULFOXIDE REDUCTASE B1"/>
    <property type="match status" value="1"/>
</dbReference>
<protein>
    <recommendedName>
        <fullName evidence="3 9">Peptide methionine sulfoxide reductase MsrB</fullName>
        <ecNumber evidence="2 9">1.8.4.12</ecNumber>
    </recommendedName>
    <alternativeName>
        <fullName evidence="8 9">Peptide-methionine (R)-S-oxide reductase</fullName>
    </alternativeName>
</protein>
<dbReference type="PROSITE" id="PS51790">
    <property type="entry name" value="MSRB"/>
    <property type="match status" value="1"/>
</dbReference>
<dbReference type="Gene3D" id="2.170.150.20">
    <property type="entry name" value="Peptide methionine sulfoxide reductase"/>
    <property type="match status" value="1"/>
</dbReference>
<dbReference type="Proteomes" id="UP000295150">
    <property type="component" value="Unassembled WGS sequence"/>
</dbReference>
<dbReference type="InterPro" id="IPR028427">
    <property type="entry name" value="Met_Sox_Rdtase_MsrB"/>
</dbReference>
<dbReference type="SUPFAM" id="SSF51316">
    <property type="entry name" value="Mss4-like"/>
    <property type="match status" value="1"/>
</dbReference>
<comment type="similarity">
    <text evidence="1 9">Belongs to the MsrB Met sulfoxide reductase family.</text>
</comment>
<evidence type="ECO:0000256" key="7">
    <source>
        <dbReference type="ARBA" id="ARBA00048488"/>
    </source>
</evidence>
<feature type="binding site" evidence="9">
    <location>
        <position position="53"/>
    </location>
    <ligand>
        <name>Zn(2+)</name>
        <dbReference type="ChEBI" id="CHEBI:29105"/>
    </ligand>
</feature>
<evidence type="ECO:0000313" key="12">
    <source>
        <dbReference type="EMBL" id="TDO06843.1"/>
    </source>
</evidence>
<dbReference type="Pfam" id="PF01641">
    <property type="entry name" value="SelR"/>
    <property type="match status" value="1"/>
</dbReference>
<dbReference type="EMBL" id="SNWH01000009">
    <property type="protein sequence ID" value="TDO06843.1"/>
    <property type="molecule type" value="Genomic_DNA"/>
</dbReference>
<feature type="binding site" evidence="9">
    <location>
        <position position="99"/>
    </location>
    <ligand>
        <name>Zn(2+)</name>
        <dbReference type="ChEBI" id="CHEBI:29105"/>
    </ligand>
</feature>
<evidence type="ECO:0000256" key="6">
    <source>
        <dbReference type="ARBA" id="ARBA00023002"/>
    </source>
</evidence>
<dbReference type="OrthoDB" id="9785497at2"/>
<keyword evidence="4 9" id="KW-0479">Metal-binding</keyword>
<evidence type="ECO:0000313" key="13">
    <source>
        <dbReference type="Proteomes" id="UP000295150"/>
    </source>
</evidence>
<keyword evidence="5 9" id="KW-0862">Zinc</keyword>
<dbReference type="GO" id="GO:0030091">
    <property type="term" value="P:protein repair"/>
    <property type="evidence" value="ECO:0007669"/>
    <property type="project" value="InterPro"/>
</dbReference>
<dbReference type="GO" id="GO:0006979">
    <property type="term" value="P:response to oxidative stress"/>
    <property type="evidence" value="ECO:0007669"/>
    <property type="project" value="InterPro"/>
</dbReference>
<evidence type="ECO:0000256" key="3">
    <source>
        <dbReference type="ARBA" id="ARBA00021130"/>
    </source>
</evidence>
<evidence type="ECO:0000256" key="8">
    <source>
        <dbReference type="ARBA" id="ARBA00075819"/>
    </source>
</evidence>
<evidence type="ECO:0000259" key="11">
    <source>
        <dbReference type="PROSITE" id="PS51790"/>
    </source>
</evidence>
<evidence type="ECO:0000256" key="2">
    <source>
        <dbReference type="ARBA" id="ARBA00012499"/>
    </source>
</evidence>
<dbReference type="NCBIfam" id="TIGR00357">
    <property type="entry name" value="peptide-methionine (R)-S-oxide reductase MsrB"/>
    <property type="match status" value="1"/>
</dbReference>
<dbReference type="InterPro" id="IPR011057">
    <property type="entry name" value="Mss4-like_sf"/>
</dbReference>
<evidence type="ECO:0000256" key="9">
    <source>
        <dbReference type="HAMAP-Rule" id="MF_01400"/>
    </source>
</evidence>
<feature type="compositionally biased region" description="Basic and acidic residues" evidence="10">
    <location>
        <begin position="1"/>
        <end position="29"/>
    </location>
</feature>
<comment type="caution">
    <text evidence="12">The sequence shown here is derived from an EMBL/GenBank/DDBJ whole genome shotgun (WGS) entry which is preliminary data.</text>
</comment>
<dbReference type="InterPro" id="IPR002579">
    <property type="entry name" value="Met_Sox_Rdtase_MsrB_dom"/>
</dbReference>
<keyword evidence="13" id="KW-1185">Reference proteome</keyword>
<evidence type="ECO:0000256" key="10">
    <source>
        <dbReference type="SAM" id="MobiDB-lite"/>
    </source>
</evidence>
<dbReference type="HAMAP" id="MF_01400">
    <property type="entry name" value="MsrB"/>
    <property type="match status" value="1"/>
</dbReference>
<evidence type="ECO:0000256" key="4">
    <source>
        <dbReference type="ARBA" id="ARBA00022723"/>
    </source>
</evidence>
<comment type="catalytic activity">
    <reaction evidence="7 9">
        <text>L-methionyl-[protein] + [thioredoxin]-disulfide + H2O = L-methionyl-(R)-S-oxide-[protein] + [thioredoxin]-dithiol</text>
        <dbReference type="Rhea" id="RHEA:24164"/>
        <dbReference type="Rhea" id="RHEA-COMP:10698"/>
        <dbReference type="Rhea" id="RHEA-COMP:10700"/>
        <dbReference type="Rhea" id="RHEA-COMP:12313"/>
        <dbReference type="Rhea" id="RHEA-COMP:12314"/>
        <dbReference type="ChEBI" id="CHEBI:15377"/>
        <dbReference type="ChEBI" id="CHEBI:16044"/>
        <dbReference type="ChEBI" id="CHEBI:29950"/>
        <dbReference type="ChEBI" id="CHEBI:45764"/>
        <dbReference type="ChEBI" id="CHEBI:50058"/>
        <dbReference type="EC" id="1.8.4.12"/>
    </reaction>
</comment>
<evidence type="ECO:0000256" key="1">
    <source>
        <dbReference type="ARBA" id="ARBA00007174"/>
    </source>
</evidence>
<dbReference type="GO" id="GO:0005737">
    <property type="term" value="C:cytoplasm"/>
    <property type="evidence" value="ECO:0007669"/>
    <property type="project" value="TreeGrafter"/>
</dbReference>
<feature type="active site" description="Nucleophile" evidence="9">
    <location>
        <position position="123"/>
    </location>
</feature>
<dbReference type="RefSeq" id="WP_133483242.1">
    <property type="nucleotide sequence ID" value="NZ_SNWH01000009.1"/>
</dbReference>
<keyword evidence="6 9" id="KW-0560">Oxidoreductase</keyword>
<dbReference type="PANTHER" id="PTHR10173">
    <property type="entry name" value="METHIONINE SULFOXIDE REDUCTASE"/>
    <property type="match status" value="1"/>
</dbReference>
<gene>
    <name evidence="9" type="primary">msrB</name>
    <name evidence="12" type="ORF">DFO68_10910</name>
</gene>
<reference evidence="12 13" key="1">
    <citation type="submission" date="2019-03" db="EMBL/GenBank/DDBJ databases">
        <title>Freshwater and sediment microbial communities from various areas in North America, analyzing microbe dynamics in response to fracking.</title>
        <authorList>
            <person name="Lamendella R."/>
        </authorList>
    </citation>
    <scope>NUCLEOTIDE SEQUENCE [LARGE SCALE GENOMIC DNA]</scope>
    <source>
        <strain evidence="12 13">1_TX</strain>
    </source>
</reference>
<accession>A0A4R6HDY1</accession>
<name>A0A4R6HDY1_9GAMM</name>
<sequence>MHSKIQKSDAEWQEKLTPEQYRVTREKGTEPPFSGKYHGHVSDEHGIYHCVCCNAPLFENEHKYDAGCGWPSFDRPFTPNCVTEQPDTSHGMHRIEVNCARCDAHLGHVFPDGPPETTGLRYCINSVAITFHAGE</sequence>
<feature type="region of interest" description="Disordered" evidence="10">
    <location>
        <begin position="1"/>
        <end position="36"/>
    </location>
</feature>
<dbReference type="GO" id="GO:0033743">
    <property type="term" value="F:peptide-methionine (R)-S-oxide reductase activity"/>
    <property type="evidence" value="ECO:0007669"/>
    <property type="project" value="UniProtKB-UniRule"/>
</dbReference>
<proteinExistence type="inferred from homology"/>
<dbReference type="GO" id="GO:0008270">
    <property type="term" value="F:zinc ion binding"/>
    <property type="evidence" value="ECO:0007669"/>
    <property type="project" value="UniProtKB-UniRule"/>
</dbReference>
<evidence type="ECO:0000256" key="5">
    <source>
        <dbReference type="ARBA" id="ARBA00022833"/>
    </source>
</evidence>
<feature type="domain" description="MsrB" evidence="11">
    <location>
        <begin position="9"/>
        <end position="134"/>
    </location>
</feature>
<comment type="cofactor">
    <cofactor evidence="9">
        <name>Zn(2+)</name>
        <dbReference type="ChEBI" id="CHEBI:29105"/>
    </cofactor>
    <text evidence="9">Binds 1 zinc ion per subunit. The zinc ion is important for the structural integrity of the protein.</text>
</comment>
<dbReference type="EC" id="1.8.4.12" evidence="2 9"/>
<dbReference type="AlphaFoldDB" id="A0A4R6HDY1"/>
<organism evidence="12 13">
    <name type="scientific">Halomonas ventosae</name>
    <dbReference type="NCBI Taxonomy" id="229007"/>
    <lineage>
        <taxon>Bacteria</taxon>
        <taxon>Pseudomonadati</taxon>
        <taxon>Pseudomonadota</taxon>
        <taxon>Gammaproteobacteria</taxon>
        <taxon>Oceanospirillales</taxon>
        <taxon>Halomonadaceae</taxon>
        <taxon>Halomonas</taxon>
    </lineage>
</organism>
<dbReference type="FunFam" id="2.170.150.20:FF:000001">
    <property type="entry name" value="Peptide methionine sulfoxide reductase MsrB"/>
    <property type="match status" value="1"/>
</dbReference>
<feature type="binding site" evidence="9">
    <location>
        <position position="50"/>
    </location>
    <ligand>
        <name>Zn(2+)</name>
        <dbReference type="ChEBI" id="CHEBI:29105"/>
    </ligand>
</feature>